<proteinExistence type="predicted"/>
<dbReference type="GO" id="GO:0046872">
    <property type="term" value="F:metal ion binding"/>
    <property type="evidence" value="ECO:0007669"/>
    <property type="project" value="InterPro"/>
</dbReference>
<evidence type="ECO:0000313" key="1">
    <source>
        <dbReference type="EMBL" id="BAH52610.1"/>
    </source>
</evidence>
<dbReference type="GO" id="GO:0019441">
    <property type="term" value="P:L-tryptophan catabolic process to kynurenine"/>
    <property type="evidence" value="ECO:0007669"/>
    <property type="project" value="InterPro"/>
</dbReference>
<dbReference type="KEGG" id="rop:ROP_43630"/>
<dbReference type="STRING" id="632772.ROP_43630"/>
<dbReference type="InterPro" id="IPR037217">
    <property type="entry name" value="Trp/Indoleamine_2_3_dOase-like"/>
</dbReference>
<dbReference type="Proteomes" id="UP000002212">
    <property type="component" value="Chromosome"/>
</dbReference>
<organism evidence="1 2">
    <name type="scientific">Rhodococcus opacus (strain B4)</name>
    <dbReference type="NCBI Taxonomy" id="632772"/>
    <lineage>
        <taxon>Bacteria</taxon>
        <taxon>Bacillati</taxon>
        <taxon>Actinomycetota</taxon>
        <taxon>Actinomycetes</taxon>
        <taxon>Mycobacteriales</taxon>
        <taxon>Nocardiaceae</taxon>
        <taxon>Rhodococcus</taxon>
    </lineage>
</organism>
<dbReference type="EMBL" id="AP011115">
    <property type="protein sequence ID" value="BAH52610.1"/>
    <property type="molecule type" value="Genomic_DNA"/>
</dbReference>
<gene>
    <name evidence="1" type="ordered locus">ROP_43630</name>
</gene>
<protein>
    <recommendedName>
        <fullName evidence="3">Tryptophan 2,3-dioxygenase</fullName>
    </recommendedName>
</protein>
<reference evidence="1 2" key="1">
    <citation type="submission" date="2009-03" db="EMBL/GenBank/DDBJ databases">
        <title>Comparison of the complete genome sequences of Rhodococcus erythropolis PR4 and Rhodococcus opacus B4.</title>
        <authorList>
            <person name="Takarada H."/>
            <person name="Sekine M."/>
            <person name="Hosoyama A."/>
            <person name="Yamada R."/>
            <person name="Fujisawa T."/>
            <person name="Omata S."/>
            <person name="Shimizu A."/>
            <person name="Tsukatani N."/>
            <person name="Tanikawa S."/>
            <person name="Fujita N."/>
            <person name="Harayama S."/>
        </authorList>
    </citation>
    <scope>NUCLEOTIDE SEQUENCE [LARGE SCALE GENOMIC DNA]</scope>
    <source>
        <strain evidence="1 2">B4</strain>
    </source>
</reference>
<evidence type="ECO:0000313" key="2">
    <source>
        <dbReference type="Proteomes" id="UP000002212"/>
    </source>
</evidence>
<dbReference type="AlphaFoldDB" id="C1BAA7"/>
<evidence type="ECO:0008006" key="3">
    <source>
        <dbReference type="Google" id="ProtNLM"/>
    </source>
</evidence>
<dbReference type="GO" id="GO:0020037">
    <property type="term" value="F:heme binding"/>
    <property type="evidence" value="ECO:0007669"/>
    <property type="project" value="InterPro"/>
</dbReference>
<dbReference type="Gene3D" id="1.20.58.480">
    <property type="match status" value="1"/>
</dbReference>
<sequence>MKASFALISETMLEAEQKLVGSGVIGVGGTCLQAAEATTEELSGRTIENALRQWEAGHAEFPHAAVAAHYQAVGRNGVRPHLVDRLRDFHSSNRANHVLSCWLPMTFDAQNGDYLSYVGLDYFDRVVRSDDAQRVDAFIAAAAMDLALLEARALARSAHAPQVARVRAATRVVTQLARLAPAFALDPAVAAAGLEALAQPGAEYSSFASVAEPALNGVPEEIGIAVRLTLLPTTRLHDEQMFIRCIQIFEGLYRQVATAISMAIRDLHNGLAAAARDRLDQASIRLEAVPALFRVLTTMPVDAFAVIRGFTHGRSAVQSRAFREVEFACAPLDPRDFEHCPKIDVGEATLQDTYLAMRTTHPDASVLEKSMRRLDRAWGAMKRGHWGITLKVIGTVPGTGGTAGASYLQNAATKSLFPQLSEVA</sequence>
<dbReference type="HOGENOM" id="CLU_666720_0_0_11"/>
<name>C1BAA7_RHOOB</name>
<accession>C1BAA7</accession>
<dbReference type="PATRIC" id="fig|632772.20.peg.4569"/>
<dbReference type="SUPFAM" id="SSF140959">
    <property type="entry name" value="Indolic compounds 2,3-dioxygenase-like"/>
    <property type="match status" value="1"/>
</dbReference>